<gene>
    <name evidence="3" type="ORF">ABIE04_002759</name>
</gene>
<evidence type="ECO:0000256" key="1">
    <source>
        <dbReference type="SAM" id="Phobius"/>
    </source>
</evidence>
<dbReference type="InterPro" id="IPR014729">
    <property type="entry name" value="Rossmann-like_a/b/a_fold"/>
</dbReference>
<proteinExistence type="predicted"/>
<dbReference type="InterPro" id="IPR003848">
    <property type="entry name" value="DUF218"/>
</dbReference>
<dbReference type="CDD" id="cd06259">
    <property type="entry name" value="YdcF-like"/>
    <property type="match status" value="1"/>
</dbReference>
<comment type="caution">
    <text evidence="3">The sequence shown here is derived from an EMBL/GenBank/DDBJ whole genome shotgun (WGS) entry which is preliminary data.</text>
</comment>
<dbReference type="PANTHER" id="PTHR30336">
    <property type="entry name" value="INNER MEMBRANE PROTEIN, PROBABLE PERMEASE"/>
    <property type="match status" value="1"/>
</dbReference>
<dbReference type="EMBL" id="JBEPSD010000002">
    <property type="protein sequence ID" value="MET4570398.1"/>
    <property type="molecule type" value="Genomic_DNA"/>
</dbReference>
<dbReference type="Pfam" id="PF02698">
    <property type="entry name" value="DUF218"/>
    <property type="match status" value="1"/>
</dbReference>
<feature type="transmembrane region" description="Helical" evidence="1">
    <location>
        <begin position="27"/>
        <end position="50"/>
    </location>
</feature>
<name>A0ABV2PZX5_9GAMM</name>
<evidence type="ECO:0000313" key="3">
    <source>
        <dbReference type="EMBL" id="MET4570398.1"/>
    </source>
</evidence>
<keyword evidence="1" id="KW-1133">Transmembrane helix</keyword>
<dbReference type="InterPro" id="IPR051599">
    <property type="entry name" value="Cell_Envelope_Assoc"/>
</dbReference>
<keyword evidence="4" id="KW-1185">Reference proteome</keyword>
<sequence>MTVNVLLILLVLAAVLALLQWRRCSYALLASALALLLAAGCGPLPIWLLAQLQSDRSAAAPIEWGQRNAIVLLGAGTVRAAGSGEVEASLFAYGRIGKAAEVYRACRQAGRECKVEVSGGDALGLGRPEAAVYAADLQRLGVDAADLLLEPRSMNTWQNAQFSGPLLKAYAADRVLLVSSAYHLRRGVLYFAHFGIPVVPVPADHVDGVLSWLPLSYNFAMADLALHEYTGIARYHVYNAMGWNVQATKPGAW</sequence>
<reference evidence="3 4" key="1">
    <citation type="submission" date="2024-06" db="EMBL/GenBank/DDBJ databases">
        <title>Sorghum-associated microbial communities from plants grown in Nebraska, USA.</title>
        <authorList>
            <person name="Schachtman D."/>
        </authorList>
    </citation>
    <scope>NUCLEOTIDE SEQUENCE [LARGE SCALE GENOMIC DNA]</scope>
    <source>
        <strain evidence="3 4">1757</strain>
    </source>
</reference>
<keyword evidence="1" id="KW-0472">Membrane</keyword>
<dbReference type="Gene3D" id="3.40.50.620">
    <property type="entry name" value="HUPs"/>
    <property type="match status" value="1"/>
</dbReference>
<protein>
    <submittedName>
        <fullName evidence="3">Uncharacterized SAM-binding protein YcdF (DUF218 family)</fullName>
    </submittedName>
</protein>
<organism evidence="3 4">
    <name type="scientific">Rhodanobacter soli</name>
    <dbReference type="NCBI Taxonomy" id="590609"/>
    <lineage>
        <taxon>Bacteria</taxon>
        <taxon>Pseudomonadati</taxon>
        <taxon>Pseudomonadota</taxon>
        <taxon>Gammaproteobacteria</taxon>
        <taxon>Lysobacterales</taxon>
        <taxon>Rhodanobacteraceae</taxon>
        <taxon>Rhodanobacter</taxon>
    </lineage>
</organism>
<accession>A0ABV2PZX5</accession>
<evidence type="ECO:0000259" key="2">
    <source>
        <dbReference type="Pfam" id="PF02698"/>
    </source>
</evidence>
<keyword evidence="1" id="KW-0812">Transmembrane</keyword>
<feature type="domain" description="DUF218" evidence="2">
    <location>
        <begin position="69"/>
        <end position="231"/>
    </location>
</feature>
<dbReference type="Proteomes" id="UP001549251">
    <property type="component" value="Unassembled WGS sequence"/>
</dbReference>
<dbReference type="PANTHER" id="PTHR30336:SF4">
    <property type="entry name" value="ENVELOPE BIOGENESIS FACTOR ELYC"/>
    <property type="match status" value="1"/>
</dbReference>
<evidence type="ECO:0000313" key="4">
    <source>
        <dbReference type="Proteomes" id="UP001549251"/>
    </source>
</evidence>